<evidence type="ECO:0000313" key="6">
    <source>
        <dbReference type="EMBL" id="RZC63126.1"/>
    </source>
</evidence>
<dbReference type="Pfam" id="PF14365">
    <property type="entry name" value="Neprosin_AP"/>
    <property type="match status" value="1"/>
</dbReference>
<name>A0A4Y7JRG1_PAPSO</name>
<feature type="region of interest" description="Disordered" evidence="2">
    <location>
        <begin position="93"/>
        <end position="129"/>
    </location>
</feature>
<dbReference type="Pfam" id="PF16900">
    <property type="entry name" value="REPA_OB_2"/>
    <property type="match status" value="1"/>
</dbReference>
<keyword evidence="1" id="KW-0238">DNA-binding</keyword>
<feature type="domain" description="Replication protein A OB" evidence="5">
    <location>
        <begin position="264"/>
        <end position="359"/>
    </location>
</feature>
<dbReference type="InterPro" id="IPR012340">
    <property type="entry name" value="NA-bd_OB-fold"/>
</dbReference>
<evidence type="ECO:0000259" key="3">
    <source>
        <dbReference type="Pfam" id="PF03080"/>
    </source>
</evidence>
<evidence type="ECO:0000259" key="4">
    <source>
        <dbReference type="Pfam" id="PF14365"/>
    </source>
</evidence>
<accession>A0A4Y7JRG1</accession>
<dbReference type="Gene3D" id="2.40.50.140">
    <property type="entry name" value="Nucleic acid-binding proteins"/>
    <property type="match status" value="1"/>
</dbReference>
<feature type="compositionally biased region" description="Low complexity" evidence="2">
    <location>
        <begin position="102"/>
        <end position="113"/>
    </location>
</feature>
<dbReference type="EMBL" id="CM010719">
    <property type="protein sequence ID" value="RZC63126.1"/>
    <property type="molecule type" value="Genomic_DNA"/>
</dbReference>
<dbReference type="CDD" id="cd04481">
    <property type="entry name" value="RPA1_DBD_B_like"/>
    <property type="match status" value="1"/>
</dbReference>
<dbReference type="Proteomes" id="UP000316621">
    <property type="component" value="Chromosome 5"/>
</dbReference>
<dbReference type="SUPFAM" id="SSF50249">
    <property type="entry name" value="Nucleic acid-binding proteins"/>
    <property type="match status" value="1"/>
</dbReference>
<reference evidence="6 7" key="1">
    <citation type="journal article" date="2018" name="Science">
        <title>The opium poppy genome and morphinan production.</title>
        <authorList>
            <person name="Guo L."/>
            <person name="Winzer T."/>
            <person name="Yang X."/>
            <person name="Li Y."/>
            <person name="Ning Z."/>
            <person name="He Z."/>
            <person name="Teodor R."/>
            <person name="Lu Y."/>
            <person name="Bowser T.A."/>
            <person name="Graham I.A."/>
            <person name="Ye K."/>
        </authorList>
    </citation>
    <scope>NUCLEOTIDE SEQUENCE [LARGE SCALE GENOMIC DNA]</scope>
    <source>
        <strain evidence="7">cv. HN1</strain>
        <tissue evidence="6">Leaves</tissue>
    </source>
</reference>
<evidence type="ECO:0000256" key="2">
    <source>
        <dbReference type="SAM" id="MobiDB-lite"/>
    </source>
</evidence>
<evidence type="ECO:0000256" key="1">
    <source>
        <dbReference type="ARBA" id="ARBA00023125"/>
    </source>
</evidence>
<dbReference type="InterPro" id="IPR025521">
    <property type="entry name" value="Neprosin_propep"/>
</dbReference>
<dbReference type="InterPro" id="IPR004314">
    <property type="entry name" value="Neprosin"/>
</dbReference>
<dbReference type="InterPro" id="IPR031657">
    <property type="entry name" value="REPA_OB_2"/>
</dbReference>
<feature type="domain" description="Neprosin PEP catalytic" evidence="3">
    <location>
        <begin position="114"/>
        <end position="192"/>
    </location>
</feature>
<organism evidence="6 7">
    <name type="scientific">Papaver somniferum</name>
    <name type="common">Opium poppy</name>
    <dbReference type="NCBI Taxonomy" id="3469"/>
    <lineage>
        <taxon>Eukaryota</taxon>
        <taxon>Viridiplantae</taxon>
        <taxon>Streptophyta</taxon>
        <taxon>Embryophyta</taxon>
        <taxon>Tracheophyta</taxon>
        <taxon>Spermatophyta</taxon>
        <taxon>Magnoliopsida</taxon>
        <taxon>Ranunculales</taxon>
        <taxon>Papaveraceae</taxon>
        <taxon>Papaveroideae</taxon>
        <taxon>Papaver</taxon>
    </lineage>
</organism>
<keyword evidence="7" id="KW-1185">Reference proteome</keyword>
<evidence type="ECO:0000259" key="5">
    <source>
        <dbReference type="Pfam" id="PF16900"/>
    </source>
</evidence>
<sequence>MHVQPQTKYGDTVDCINIYKQPTFDHPLLKDHKIQMVPSFIHEVKPGKNISASSYRVSNIDNGFQNERFPPGTVPIRRTKKQDLVNARHLLQKKINPNHTNSYSSSRYGLSSGAEPQTDTPPMRNGYLPQLQDYTKTSFMRKMKYIDDKGHLHNINPDRAQSKHDARLDCYNILFAGNLGDDWEMTMTYGGPGVMYEAVVGPNITMCRLDSIKKKSSASPRMTTARAYFNWNTDITPLETTSASIPRHKFNFTEIENLAAATTNTYLTDVVGVLTSHTNLQQIKRSSGNTCFMRELTLENLSGMKLKVTLWGDSTSELTRNLEAHEINPQPVVAVVDGVYVKQYLGKASLSSTNATKIYFDLDIPEVLHIRERSSHRTPPLEITIPARVGYNQEA</sequence>
<gene>
    <name evidence="6" type="ORF">C5167_024892</name>
</gene>
<dbReference type="AlphaFoldDB" id="A0A4Y7JRG1"/>
<proteinExistence type="predicted"/>
<dbReference type="STRING" id="3469.A0A4Y7JRG1"/>
<dbReference type="GO" id="GO:0003677">
    <property type="term" value="F:DNA binding"/>
    <property type="evidence" value="ECO:0007669"/>
    <property type="project" value="UniProtKB-KW"/>
</dbReference>
<evidence type="ECO:0000313" key="7">
    <source>
        <dbReference type="Proteomes" id="UP000316621"/>
    </source>
</evidence>
<dbReference type="PANTHER" id="PTHR47165">
    <property type="entry name" value="OS03G0429900 PROTEIN"/>
    <property type="match status" value="1"/>
</dbReference>
<evidence type="ECO:0008006" key="8">
    <source>
        <dbReference type="Google" id="ProtNLM"/>
    </source>
</evidence>
<protein>
    <recommendedName>
        <fullName evidence="8">Replication protein A OB domain-containing protein</fullName>
    </recommendedName>
</protein>
<dbReference type="Pfam" id="PF03080">
    <property type="entry name" value="Neprosin"/>
    <property type="match status" value="1"/>
</dbReference>
<dbReference type="Gramene" id="RZC63126">
    <property type="protein sequence ID" value="RZC63126"/>
    <property type="gene ID" value="C5167_024892"/>
</dbReference>
<feature type="domain" description="Neprosin activation peptide" evidence="4">
    <location>
        <begin position="6"/>
        <end position="100"/>
    </location>
</feature>
<dbReference type="PANTHER" id="PTHR47165:SF3">
    <property type="entry name" value="RETROTRANSPOSON-LIKE PROTEIN"/>
    <property type="match status" value="1"/>
</dbReference>